<evidence type="ECO:0000313" key="1">
    <source>
        <dbReference type="EMBL" id="KAF2773314.1"/>
    </source>
</evidence>
<sequence>MSPVSHGTLKRGRLPLFRKVKQRPLLFPPKQAFDMKLRLYHFSALVALIPTPAAAAECHYIGQDGCNKKPQKPFEWNVRTMLFLYEAIVDYAHISAIIPEIIR</sequence>
<keyword evidence="2" id="KW-1185">Reference proteome</keyword>
<dbReference type="Proteomes" id="UP000799436">
    <property type="component" value="Unassembled WGS sequence"/>
</dbReference>
<reference evidence="1" key="1">
    <citation type="journal article" date="2020" name="Stud. Mycol.">
        <title>101 Dothideomycetes genomes: a test case for predicting lifestyles and emergence of pathogens.</title>
        <authorList>
            <person name="Haridas S."/>
            <person name="Albert R."/>
            <person name="Binder M."/>
            <person name="Bloem J."/>
            <person name="Labutti K."/>
            <person name="Salamov A."/>
            <person name="Andreopoulos B."/>
            <person name="Baker S."/>
            <person name="Barry K."/>
            <person name="Bills G."/>
            <person name="Bluhm B."/>
            <person name="Cannon C."/>
            <person name="Castanera R."/>
            <person name="Culley D."/>
            <person name="Daum C."/>
            <person name="Ezra D."/>
            <person name="Gonzalez J."/>
            <person name="Henrissat B."/>
            <person name="Kuo A."/>
            <person name="Liang C."/>
            <person name="Lipzen A."/>
            <person name="Lutzoni F."/>
            <person name="Magnuson J."/>
            <person name="Mondo S."/>
            <person name="Nolan M."/>
            <person name="Ohm R."/>
            <person name="Pangilinan J."/>
            <person name="Park H.-J."/>
            <person name="Ramirez L."/>
            <person name="Alfaro M."/>
            <person name="Sun H."/>
            <person name="Tritt A."/>
            <person name="Yoshinaga Y."/>
            <person name="Zwiers L.-H."/>
            <person name="Turgeon B."/>
            <person name="Goodwin S."/>
            <person name="Spatafora J."/>
            <person name="Crous P."/>
            <person name="Grigoriev I."/>
        </authorList>
    </citation>
    <scope>NUCLEOTIDE SEQUENCE</scope>
    <source>
        <strain evidence="1">CBS 116005</strain>
    </source>
</reference>
<gene>
    <name evidence="1" type="ORF">EJ03DRAFT_323812</name>
</gene>
<organism evidence="1 2">
    <name type="scientific">Teratosphaeria nubilosa</name>
    <dbReference type="NCBI Taxonomy" id="161662"/>
    <lineage>
        <taxon>Eukaryota</taxon>
        <taxon>Fungi</taxon>
        <taxon>Dikarya</taxon>
        <taxon>Ascomycota</taxon>
        <taxon>Pezizomycotina</taxon>
        <taxon>Dothideomycetes</taxon>
        <taxon>Dothideomycetidae</taxon>
        <taxon>Mycosphaerellales</taxon>
        <taxon>Teratosphaeriaceae</taxon>
        <taxon>Teratosphaeria</taxon>
    </lineage>
</organism>
<protein>
    <submittedName>
        <fullName evidence="1">Uncharacterized protein</fullName>
    </submittedName>
</protein>
<proteinExistence type="predicted"/>
<evidence type="ECO:0000313" key="2">
    <source>
        <dbReference type="Proteomes" id="UP000799436"/>
    </source>
</evidence>
<dbReference type="AlphaFoldDB" id="A0A6G1LMC4"/>
<accession>A0A6G1LMC4</accession>
<name>A0A6G1LMC4_9PEZI</name>
<dbReference type="EMBL" id="ML995811">
    <property type="protein sequence ID" value="KAF2773314.1"/>
    <property type="molecule type" value="Genomic_DNA"/>
</dbReference>